<keyword evidence="4" id="KW-1185">Reference proteome</keyword>
<comment type="caution">
    <text evidence="3">The sequence shown here is derived from an EMBL/GenBank/DDBJ whole genome shotgun (WGS) entry which is preliminary data.</text>
</comment>
<feature type="domain" description="Transposase IS200-like" evidence="2">
    <location>
        <begin position="13"/>
        <end position="188"/>
    </location>
</feature>
<feature type="compositionally biased region" description="Low complexity" evidence="1">
    <location>
        <begin position="235"/>
        <end position="245"/>
    </location>
</feature>
<name>A0AAV3TX28_9ALTE</name>
<dbReference type="InterPro" id="IPR036515">
    <property type="entry name" value="Transposase_17_sf"/>
</dbReference>
<accession>A0AAV3TX28</accession>
<evidence type="ECO:0000259" key="2">
    <source>
        <dbReference type="SMART" id="SM01321"/>
    </source>
</evidence>
<evidence type="ECO:0000313" key="4">
    <source>
        <dbReference type="Proteomes" id="UP001409585"/>
    </source>
</evidence>
<dbReference type="InterPro" id="IPR002686">
    <property type="entry name" value="Transposase_17"/>
</dbReference>
<dbReference type="GO" id="GO:0003677">
    <property type="term" value="F:DNA binding"/>
    <property type="evidence" value="ECO:0007669"/>
    <property type="project" value="InterPro"/>
</dbReference>
<reference evidence="4" key="1">
    <citation type="journal article" date="2019" name="Int. J. Syst. Evol. Microbiol.">
        <title>The Global Catalogue of Microorganisms (GCM) 10K type strain sequencing project: providing services to taxonomists for standard genome sequencing and annotation.</title>
        <authorList>
            <consortium name="The Broad Institute Genomics Platform"/>
            <consortium name="The Broad Institute Genome Sequencing Center for Infectious Disease"/>
            <person name="Wu L."/>
            <person name="Ma J."/>
        </authorList>
    </citation>
    <scope>NUCLEOTIDE SEQUENCE [LARGE SCALE GENOMIC DNA]</scope>
    <source>
        <strain evidence="4">JCM 19134</strain>
    </source>
</reference>
<dbReference type="PANTHER" id="PTHR34322:SF2">
    <property type="entry name" value="TRANSPOSASE IS200-LIKE DOMAIN-CONTAINING PROTEIN"/>
    <property type="match status" value="1"/>
</dbReference>
<dbReference type="Proteomes" id="UP001409585">
    <property type="component" value="Unassembled WGS sequence"/>
</dbReference>
<dbReference type="Gene3D" id="3.30.70.1290">
    <property type="entry name" value="Transposase IS200-like"/>
    <property type="match status" value="1"/>
</dbReference>
<sequence>MTKARSEQVDLDSTPFYHCYVRCVRRAFLCGDDHLTGESYDHRKQWIVSRLKFLSYVYAIDICAYAVMSNHYHVVLHVDKKRAEAWSDEEVVERWMQLYKGDYVVDKWLQDKEALSKPQLKVIQGIINEWRLRLYSLEWFMRGVNETIARMANAEENCKGRFWEGRYKSQALLDEAALLSCMAYVDLNPVRAAMAGSLETSDFTSIQQRIHEYGSRQKAISSNIKSANPNDAKDTATSAKQTATATKRYKQKAELEADIGTDKLPKAELMKFDGSSHTDINTALPFTLVDYFDLVDSTGRELRADKRGAISKNSARLLESLGLNPDHWLEYIEQFGLRYATGVGSVTKLASFAGHFQQRWVKGVSASSKFYQAHHPY</sequence>
<dbReference type="AlphaFoldDB" id="A0AAV3TX28"/>
<evidence type="ECO:0000256" key="1">
    <source>
        <dbReference type="SAM" id="MobiDB-lite"/>
    </source>
</evidence>
<dbReference type="RefSeq" id="WP_345416248.1">
    <property type="nucleotide sequence ID" value="NZ_AP031496.1"/>
</dbReference>
<feature type="region of interest" description="Disordered" evidence="1">
    <location>
        <begin position="225"/>
        <end position="245"/>
    </location>
</feature>
<dbReference type="EMBL" id="BAABLX010000003">
    <property type="protein sequence ID" value="GAA4931096.1"/>
    <property type="molecule type" value="Genomic_DNA"/>
</dbReference>
<proteinExistence type="predicted"/>
<protein>
    <submittedName>
        <fullName evidence="3">Transposase</fullName>
    </submittedName>
</protein>
<dbReference type="PANTHER" id="PTHR34322">
    <property type="entry name" value="TRANSPOSASE, Y1_TNP DOMAIN-CONTAINING"/>
    <property type="match status" value="1"/>
</dbReference>
<dbReference type="GO" id="GO:0006313">
    <property type="term" value="P:DNA transposition"/>
    <property type="evidence" value="ECO:0007669"/>
    <property type="project" value="InterPro"/>
</dbReference>
<dbReference type="GO" id="GO:0004803">
    <property type="term" value="F:transposase activity"/>
    <property type="evidence" value="ECO:0007669"/>
    <property type="project" value="InterPro"/>
</dbReference>
<gene>
    <name evidence="3" type="ORF">GCM10025791_04020</name>
</gene>
<evidence type="ECO:0000313" key="3">
    <source>
        <dbReference type="EMBL" id="GAA4931096.1"/>
    </source>
</evidence>
<organism evidence="3 4">
    <name type="scientific">Halioxenophilus aromaticivorans</name>
    <dbReference type="NCBI Taxonomy" id="1306992"/>
    <lineage>
        <taxon>Bacteria</taxon>
        <taxon>Pseudomonadati</taxon>
        <taxon>Pseudomonadota</taxon>
        <taxon>Gammaproteobacteria</taxon>
        <taxon>Alteromonadales</taxon>
        <taxon>Alteromonadaceae</taxon>
        <taxon>Halioxenophilus</taxon>
    </lineage>
</organism>
<dbReference type="SMART" id="SM01321">
    <property type="entry name" value="Y1_Tnp"/>
    <property type="match status" value="1"/>
</dbReference>
<dbReference type="SUPFAM" id="SSF143422">
    <property type="entry name" value="Transposase IS200-like"/>
    <property type="match status" value="1"/>
</dbReference>